<dbReference type="AlphaFoldDB" id="A0A094SQN2"/>
<organism evidence="7">
    <name type="scientific">freshwater metagenome</name>
    <dbReference type="NCBI Taxonomy" id="449393"/>
    <lineage>
        <taxon>unclassified sequences</taxon>
        <taxon>metagenomes</taxon>
        <taxon>ecological metagenomes</taxon>
    </lineage>
</organism>
<accession>A0A094SQN2</accession>
<feature type="transmembrane region" description="Helical" evidence="5">
    <location>
        <begin position="58"/>
        <end position="76"/>
    </location>
</feature>
<evidence type="ECO:0000256" key="3">
    <source>
        <dbReference type="ARBA" id="ARBA00022989"/>
    </source>
</evidence>
<feature type="transmembrane region" description="Helical" evidence="5">
    <location>
        <begin position="426"/>
        <end position="444"/>
    </location>
</feature>
<feature type="transmembrane region" description="Helical" evidence="5">
    <location>
        <begin position="205"/>
        <end position="226"/>
    </location>
</feature>
<keyword evidence="4 5" id="KW-0472">Membrane</keyword>
<dbReference type="InterPro" id="IPR050367">
    <property type="entry name" value="APC_superfamily"/>
</dbReference>
<feature type="transmembrane region" description="Helical" evidence="5">
    <location>
        <begin position="165"/>
        <end position="185"/>
    </location>
</feature>
<dbReference type="PANTHER" id="PTHR42770:SF16">
    <property type="entry name" value="AMINO ACID PERMEASE"/>
    <property type="match status" value="1"/>
</dbReference>
<evidence type="ECO:0000256" key="5">
    <source>
        <dbReference type="SAM" id="Phobius"/>
    </source>
</evidence>
<dbReference type="PANTHER" id="PTHR42770">
    <property type="entry name" value="AMINO ACID TRANSPORTER-RELATED"/>
    <property type="match status" value="1"/>
</dbReference>
<reference evidence="7" key="1">
    <citation type="submission" date="2014-06" db="EMBL/GenBank/DDBJ databases">
        <title>Key roles for freshwater Actinobacteria revealed by deep metagenomic sequencing.</title>
        <authorList>
            <person name="Ghai R."/>
            <person name="Mizuno C.M."/>
            <person name="Picazo A."/>
            <person name="Camacho A."/>
            <person name="Rodriguez-Valera F."/>
        </authorList>
    </citation>
    <scope>NUCLEOTIDE SEQUENCE</scope>
</reference>
<evidence type="ECO:0000256" key="1">
    <source>
        <dbReference type="ARBA" id="ARBA00004141"/>
    </source>
</evidence>
<dbReference type="EMBL" id="JNSL01000016">
    <property type="protein sequence ID" value="KGA20983.1"/>
    <property type="molecule type" value="Genomic_DNA"/>
</dbReference>
<feature type="transmembrane region" description="Helical" evidence="5">
    <location>
        <begin position="464"/>
        <end position="488"/>
    </location>
</feature>
<feature type="transmembrane region" description="Helical" evidence="5">
    <location>
        <begin position="20"/>
        <end position="38"/>
    </location>
</feature>
<dbReference type="GO" id="GO:0055085">
    <property type="term" value="P:transmembrane transport"/>
    <property type="evidence" value="ECO:0007669"/>
    <property type="project" value="InterPro"/>
</dbReference>
<sequence>MATHDSGHVTQKEGLHKGTIGVLGIVFFVVAAAAPLAGMTGAAPVAIVLGSGSGTPGAYLLVGLVLLLFSVGYAAMTHRVTNAGAFFAYVGRGLGKNAGVGSALVSMVAYLTVQWAIYGFFGAVMAGQMSAQFGIDLAWYIWALIALAIATVLSLLSVDVGAKVLGVLMIAEMLSLLVTSIAVLIDGGPEGWNLAASFSPGNIFAGGLLGTAGIAFAFAFASFIGFEATAIYGEESKDPKRAVPRATYLAVGAITAIFVLVTFAMITAMGASEAVNKTVEWSSVDGVPLANPANVLITVASTFVGPWLGTLMGWLILSSLFAATVAFQNSASRYLYAMGRGGVLPKSMAKVNGRGAPQNAAIVTSVLAIAVILYFQINALDPILNLFYWMSATAVIAIVLVEILVSIAVIVFFAKNKLDEGLFTRVIAPVLAAIGLAFGEYLLMSRFALLAGTTAPDVDPTVTAWAQSLTGTVLMAIPFIALVVGYLIGVARKENDEAIKDLVS</sequence>
<keyword evidence="2 5" id="KW-0812">Transmembrane</keyword>
<protein>
    <recommendedName>
        <fullName evidence="6">Amino acid permease/ SLC12A domain-containing protein</fullName>
    </recommendedName>
</protein>
<evidence type="ECO:0000259" key="6">
    <source>
        <dbReference type="Pfam" id="PF00324"/>
    </source>
</evidence>
<evidence type="ECO:0000256" key="4">
    <source>
        <dbReference type="ARBA" id="ARBA00023136"/>
    </source>
</evidence>
<evidence type="ECO:0000313" key="7">
    <source>
        <dbReference type="EMBL" id="KGA20983.1"/>
    </source>
</evidence>
<comment type="caution">
    <text evidence="7">The sequence shown here is derived from an EMBL/GenBank/DDBJ whole genome shotgun (WGS) entry which is preliminary data.</text>
</comment>
<feature type="transmembrane region" description="Helical" evidence="5">
    <location>
        <begin position="387"/>
        <end position="414"/>
    </location>
</feature>
<name>A0A094SQN2_9ZZZZ</name>
<feature type="transmembrane region" description="Helical" evidence="5">
    <location>
        <begin position="247"/>
        <end position="271"/>
    </location>
</feature>
<dbReference type="InterPro" id="IPR004841">
    <property type="entry name" value="AA-permease/SLC12A_dom"/>
</dbReference>
<dbReference type="PIRSF" id="PIRSF006060">
    <property type="entry name" value="AA_transporter"/>
    <property type="match status" value="1"/>
</dbReference>
<dbReference type="Gene3D" id="1.20.1740.10">
    <property type="entry name" value="Amino acid/polyamine transporter I"/>
    <property type="match status" value="1"/>
</dbReference>
<feature type="transmembrane region" description="Helical" evidence="5">
    <location>
        <begin position="97"/>
        <end position="117"/>
    </location>
</feature>
<gene>
    <name evidence="7" type="ORF">GM51_4160</name>
</gene>
<keyword evidence="3 5" id="KW-1133">Transmembrane helix</keyword>
<dbReference type="Pfam" id="PF00324">
    <property type="entry name" value="AA_permease"/>
    <property type="match status" value="1"/>
</dbReference>
<evidence type="ECO:0000256" key="2">
    <source>
        <dbReference type="ARBA" id="ARBA00022692"/>
    </source>
</evidence>
<dbReference type="GO" id="GO:0016020">
    <property type="term" value="C:membrane"/>
    <property type="evidence" value="ECO:0007669"/>
    <property type="project" value="UniProtKB-SubCell"/>
</dbReference>
<feature type="transmembrane region" description="Helical" evidence="5">
    <location>
        <begin position="137"/>
        <end position="158"/>
    </location>
</feature>
<feature type="domain" description="Amino acid permease/ SLC12A" evidence="6">
    <location>
        <begin position="30"/>
        <end position="487"/>
    </location>
</feature>
<feature type="transmembrane region" description="Helical" evidence="5">
    <location>
        <begin position="356"/>
        <end position="375"/>
    </location>
</feature>
<proteinExistence type="predicted"/>
<comment type="subcellular location">
    <subcellularLocation>
        <location evidence="1">Membrane</location>
        <topology evidence="1">Multi-pass membrane protein</topology>
    </subcellularLocation>
</comment>